<keyword evidence="1" id="KW-0479">Metal-binding</keyword>
<protein>
    <recommendedName>
        <fullName evidence="7">C2H2-type domain-containing protein</fullName>
    </recommendedName>
</protein>
<evidence type="ECO:0000259" key="7">
    <source>
        <dbReference type="PROSITE" id="PS50157"/>
    </source>
</evidence>
<dbReference type="PANTHER" id="PTHR24409">
    <property type="entry name" value="ZINC FINGER PROTEIN 142"/>
    <property type="match status" value="1"/>
</dbReference>
<dbReference type="InterPro" id="IPR036236">
    <property type="entry name" value="Znf_C2H2_sf"/>
</dbReference>
<dbReference type="GeneID" id="90644887"/>
<feature type="domain" description="C2H2-type" evidence="7">
    <location>
        <begin position="62"/>
        <end position="91"/>
    </location>
</feature>
<keyword evidence="4" id="KW-0862">Zinc</keyword>
<feature type="region of interest" description="Disordered" evidence="6">
    <location>
        <begin position="366"/>
        <end position="386"/>
    </location>
</feature>
<dbReference type="PANTHER" id="PTHR24409:SF295">
    <property type="entry name" value="AZ2-RELATED"/>
    <property type="match status" value="1"/>
</dbReference>
<dbReference type="Gene3D" id="3.30.160.60">
    <property type="entry name" value="Classic Zinc Finger"/>
    <property type="match status" value="1"/>
</dbReference>
<feature type="domain" description="C2H2-type" evidence="7">
    <location>
        <begin position="5"/>
        <end position="34"/>
    </location>
</feature>
<dbReference type="PROSITE" id="PS00028">
    <property type="entry name" value="ZINC_FINGER_C2H2_1"/>
    <property type="match status" value="2"/>
</dbReference>
<evidence type="ECO:0000256" key="6">
    <source>
        <dbReference type="SAM" id="MobiDB-lite"/>
    </source>
</evidence>
<keyword evidence="3 5" id="KW-0863">Zinc-finger</keyword>
<name>A0ABZ0P8P0_CERBT</name>
<evidence type="ECO:0000256" key="1">
    <source>
        <dbReference type="ARBA" id="ARBA00022723"/>
    </source>
</evidence>
<evidence type="ECO:0000313" key="8">
    <source>
        <dbReference type="EMBL" id="WPB08178.1"/>
    </source>
</evidence>
<sequence>MDPVWTCDECKTSFDRSKLLEQHAQEAGHAAYRCFESACNKTFRARPSWVRHEKSHINKARYTCSLCNKKFQRKDNFDDHVSRCIRRAGRSSILETPIYDRDATERALNDVLQSLIPRPKGSQFRCPIPDCGQLSTGVGEIRYHLLLHIVEESVNDDSPIARALDCLLPKRKPRLEGSIVRCPLDFCQLHTEAWYLRAHLLIHVRDMGLTVLRDLGLDRKTIMEEYTSQVTRRRTAPAQAIVYAQDAELAQDTGLAQDTEPVQGTDLVQMSAELPQPSLAVASLRRNLEQDTTTTRNVNIKTSHSNPANVSLIGRVFGSLQQSPVGSLMSWKPMSWGSLIQQEAIYDMESYTANISEDDLKARAGSNLANSTAAEQRRPRMDKAFE</sequence>
<evidence type="ECO:0000256" key="5">
    <source>
        <dbReference type="PROSITE-ProRule" id="PRU00042"/>
    </source>
</evidence>
<dbReference type="SMART" id="SM00355">
    <property type="entry name" value="ZnF_C2H2"/>
    <property type="match status" value="5"/>
</dbReference>
<proteinExistence type="predicted"/>
<evidence type="ECO:0000256" key="4">
    <source>
        <dbReference type="ARBA" id="ARBA00022833"/>
    </source>
</evidence>
<dbReference type="PROSITE" id="PS50157">
    <property type="entry name" value="ZINC_FINGER_C2H2_2"/>
    <property type="match status" value="3"/>
</dbReference>
<evidence type="ECO:0000256" key="2">
    <source>
        <dbReference type="ARBA" id="ARBA00022737"/>
    </source>
</evidence>
<keyword evidence="2" id="KW-0677">Repeat</keyword>
<evidence type="ECO:0000256" key="3">
    <source>
        <dbReference type="ARBA" id="ARBA00022771"/>
    </source>
</evidence>
<feature type="compositionally biased region" description="Basic and acidic residues" evidence="6">
    <location>
        <begin position="375"/>
        <end position="386"/>
    </location>
</feature>
<dbReference type="Pfam" id="PF12874">
    <property type="entry name" value="zf-met"/>
    <property type="match status" value="1"/>
</dbReference>
<keyword evidence="9" id="KW-1185">Reference proteome</keyword>
<evidence type="ECO:0000313" key="9">
    <source>
        <dbReference type="Proteomes" id="UP001302367"/>
    </source>
</evidence>
<dbReference type="RefSeq" id="XP_065459670.1">
    <property type="nucleotide sequence ID" value="XM_065603598.1"/>
</dbReference>
<accession>A0ABZ0P8P0</accession>
<dbReference type="SUPFAM" id="SSF57667">
    <property type="entry name" value="beta-beta-alpha zinc fingers"/>
    <property type="match status" value="1"/>
</dbReference>
<gene>
    <name evidence="8" type="ORF">RHO25_012842</name>
</gene>
<dbReference type="InterPro" id="IPR013087">
    <property type="entry name" value="Znf_C2H2_type"/>
</dbReference>
<feature type="domain" description="C2H2-type" evidence="7">
    <location>
        <begin position="32"/>
        <end position="61"/>
    </location>
</feature>
<dbReference type="EMBL" id="CP134192">
    <property type="protein sequence ID" value="WPB08178.1"/>
    <property type="molecule type" value="Genomic_DNA"/>
</dbReference>
<dbReference type="Proteomes" id="UP001302367">
    <property type="component" value="Chromosome 9"/>
</dbReference>
<organism evidence="8 9">
    <name type="scientific">Cercospora beticola</name>
    <name type="common">Sugarbeet leaf spot fungus</name>
    <dbReference type="NCBI Taxonomy" id="122368"/>
    <lineage>
        <taxon>Eukaryota</taxon>
        <taxon>Fungi</taxon>
        <taxon>Dikarya</taxon>
        <taxon>Ascomycota</taxon>
        <taxon>Pezizomycotina</taxon>
        <taxon>Dothideomycetes</taxon>
        <taxon>Dothideomycetidae</taxon>
        <taxon>Mycosphaerellales</taxon>
        <taxon>Mycosphaerellaceae</taxon>
        <taxon>Cercospora</taxon>
    </lineage>
</organism>
<reference evidence="8 9" key="1">
    <citation type="submission" date="2023-09" db="EMBL/GenBank/DDBJ databases">
        <title>Complete-Gapless Cercospora beticola genome.</title>
        <authorList>
            <person name="Wyatt N.A."/>
            <person name="Spanner R.E."/>
            <person name="Bolton M.D."/>
        </authorList>
    </citation>
    <scope>NUCLEOTIDE SEQUENCE [LARGE SCALE GENOMIC DNA]</scope>
    <source>
        <strain evidence="8">Cb09-40</strain>
    </source>
</reference>